<dbReference type="Pfam" id="PF11625">
    <property type="entry name" value="DUF3253"/>
    <property type="match status" value="1"/>
</dbReference>
<evidence type="ECO:0000313" key="2">
    <source>
        <dbReference type="Proteomes" id="UP001445076"/>
    </source>
</evidence>
<dbReference type="AlphaFoldDB" id="A0AAW0VZ85"/>
<reference evidence="1" key="2">
    <citation type="submission" date="2024-01" db="EMBL/GenBank/DDBJ databases">
        <authorList>
            <person name="He J."/>
            <person name="Wang M."/>
            <person name="Zheng J."/>
            <person name="Liu Z."/>
        </authorList>
    </citation>
    <scope>NUCLEOTIDE SEQUENCE</scope>
    <source>
        <strain evidence="1">ZL_2023a</strain>
        <tissue evidence="1">Muscle</tissue>
    </source>
</reference>
<comment type="caution">
    <text evidence="1">The sequence shown here is derived from an EMBL/GenBank/DDBJ whole genome shotgun (WGS) entry which is preliminary data.</text>
</comment>
<dbReference type="EMBL" id="JARKIK010000096">
    <property type="protein sequence ID" value="KAK8722246.1"/>
    <property type="molecule type" value="Genomic_DNA"/>
</dbReference>
<gene>
    <name evidence="1" type="ORF">OTU49_012339</name>
</gene>
<dbReference type="InterPro" id="IPR036390">
    <property type="entry name" value="WH_DNA-bd_sf"/>
</dbReference>
<dbReference type="Gene3D" id="1.10.10.10">
    <property type="entry name" value="Winged helix-like DNA-binding domain superfamily/Winged helix DNA-binding domain"/>
    <property type="match status" value="1"/>
</dbReference>
<keyword evidence="2" id="KW-1185">Reference proteome</keyword>
<evidence type="ECO:0000313" key="1">
    <source>
        <dbReference type="EMBL" id="KAK8722246.1"/>
    </source>
</evidence>
<protein>
    <submittedName>
        <fullName evidence="1">Uncharacterized protein</fullName>
    </submittedName>
</protein>
<dbReference type="Proteomes" id="UP001445076">
    <property type="component" value="Unassembled WGS sequence"/>
</dbReference>
<dbReference type="EMBL" id="JARKIK010000096">
    <property type="protein sequence ID" value="KAK8722247.1"/>
    <property type="molecule type" value="Genomic_DNA"/>
</dbReference>
<dbReference type="InterPro" id="IPR036388">
    <property type="entry name" value="WH-like_DNA-bd_sf"/>
</dbReference>
<dbReference type="InterPro" id="IPR021660">
    <property type="entry name" value="DUF3253"/>
</dbReference>
<organism evidence="1 2">
    <name type="scientific">Cherax quadricarinatus</name>
    <name type="common">Australian red claw crayfish</name>
    <dbReference type="NCBI Taxonomy" id="27406"/>
    <lineage>
        <taxon>Eukaryota</taxon>
        <taxon>Metazoa</taxon>
        <taxon>Ecdysozoa</taxon>
        <taxon>Arthropoda</taxon>
        <taxon>Crustacea</taxon>
        <taxon>Multicrustacea</taxon>
        <taxon>Malacostraca</taxon>
        <taxon>Eumalacostraca</taxon>
        <taxon>Eucarida</taxon>
        <taxon>Decapoda</taxon>
        <taxon>Pleocyemata</taxon>
        <taxon>Astacidea</taxon>
        <taxon>Parastacoidea</taxon>
        <taxon>Parastacidae</taxon>
        <taxon>Cherax</taxon>
    </lineage>
</organism>
<proteinExistence type="predicted"/>
<accession>A0AAW0VZ85</accession>
<reference evidence="1 2" key="1">
    <citation type="journal article" date="2024" name="BMC Genomics">
        <title>Genome assembly of redclaw crayfish (Cherax quadricarinatus) provides insights into its immune adaptation and hypoxia tolerance.</title>
        <authorList>
            <person name="Liu Z."/>
            <person name="Zheng J."/>
            <person name="Li H."/>
            <person name="Fang K."/>
            <person name="Wang S."/>
            <person name="He J."/>
            <person name="Zhou D."/>
            <person name="Weng S."/>
            <person name="Chi M."/>
            <person name="Gu Z."/>
            <person name="He J."/>
            <person name="Li F."/>
            <person name="Wang M."/>
        </authorList>
    </citation>
    <scope>NUCLEOTIDE SEQUENCE [LARGE SCALE GENOMIC DNA]</scope>
    <source>
        <strain evidence="1">ZL_2023a</strain>
    </source>
</reference>
<dbReference type="SUPFAM" id="SSF46785">
    <property type="entry name" value="Winged helix' DNA-binding domain"/>
    <property type="match status" value="1"/>
</dbReference>
<sequence>MKRKQERCDGEDTVKRLISPASLLPDQYVVEPQQLTRVELLTPVSASGSLIASPSSVSAVGPLTVPTAVAVAVQTEHGSVGGDHCLLGPTITYTQPTSHTSACNIVLASPQPFIQTSVPVADSSAIPTNNTTIGASSSIPSVASLATADTGIISYTNTAPGNTLHSYRNTDSINSNTCAAFSSTASVNTAASFTSSYIPNNPSVAPTVSVPISTVVSTYTAKRNQESLVERQQRLSERFNALIRGKIIELVRARGLKKTVCPSEVARALSPKAWRDLMPAVRKIGTQLVKEGLILVTQRGTIVDLSTAQGPVRFGLAG</sequence>
<name>A0AAW0VZ85_CHEQU</name>